<reference evidence="8" key="1">
    <citation type="journal article" date="2016" name="Genome Announc.">
        <title>Genome Sequence of Ustilaginoidea virens IPU010, a Rice Pathogenic Fungus Causing False Smut.</title>
        <authorList>
            <person name="Kumagai T."/>
            <person name="Ishii T."/>
            <person name="Terai G."/>
            <person name="Umemura M."/>
            <person name="Machida M."/>
            <person name="Asai K."/>
        </authorList>
    </citation>
    <scope>NUCLEOTIDE SEQUENCE [LARGE SCALE GENOMIC DNA]</scope>
    <source>
        <strain evidence="8">IPU010</strain>
    </source>
</reference>
<evidence type="ECO:0000256" key="4">
    <source>
        <dbReference type="ARBA" id="ARBA00023136"/>
    </source>
</evidence>
<dbReference type="GeneID" id="66062242"/>
<keyword evidence="3 6" id="KW-1133">Transmembrane helix</keyword>
<name>A0A1B5L2E7_USTVR</name>
<feature type="domain" description="MARVEL" evidence="7">
    <location>
        <begin position="20"/>
        <end position="170"/>
    </location>
</feature>
<dbReference type="AlphaFoldDB" id="A0A1B5L2E7"/>
<evidence type="ECO:0000256" key="5">
    <source>
        <dbReference type="SAM" id="MobiDB-lite"/>
    </source>
</evidence>
<keyword evidence="2 6" id="KW-0812">Transmembrane</keyword>
<keyword evidence="4 6" id="KW-0472">Membrane</keyword>
<evidence type="ECO:0000256" key="2">
    <source>
        <dbReference type="ARBA" id="ARBA00022692"/>
    </source>
</evidence>
<protein>
    <recommendedName>
        <fullName evidence="7">MARVEL domain-containing protein</fullName>
    </recommendedName>
</protein>
<dbReference type="PANTHER" id="PTHR37451:SF4">
    <property type="entry name" value="MARVEL DOMAIN-CONTAINING PROTEIN"/>
    <property type="match status" value="1"/>
</dbReference>
<evidence type="ECO:0000313" key="11">
    <source>
        <dbReference type="Proteomes" id="UP000054053"/>
    </source>
</evidence>
<feature type="transmembrane region" description="Helical" evidence="6">
    <location>
        <begin position="18"/>
        <end position="38"/>
    </location>
</feature>
<dbReference type="GO" id="GO:0016020">
    <property type="term" value="C:membrane"/>
    <property type="evidence" value="ECO:0007669"/>
    <property type="project" value="UniProtKB-SubCell"/>
</dbReference>
<dbReference type="InterPro" id="IPR008253">
    <property type="entry name" value="Marvel"/>
</dbReference>
<gene>
    <name evidence="9" type="ORF">UV8b_01464</name>
    <name evidence="8" type="ORF">UVI_02019610</name>
</gene>
<dbReference type="EMBL" id="BBTG02000007">
    <property type="protein sequence ID" value="GAO16601.1"/>
    <property type="molecule type" value="Genomic_DNA"/>
</dbReference>
<reference evidence="9" key="3">
    <citation type="submission" date="2020-03" db="EMBL/GenBank/DDBJ databases">
        <title>A mixture of massive structural variations and highly conserved coding sequences in Ustilaginoidea virens genome.</title>
        <authorList>
            <person name="Zhang K."/>
            <person name="Zhao Z."/>
            <person name="Zhang Z."/>
            <person name="Li Y."/>
            <person name="Hsiang T."/>
            <person name="Sun W."/>
        </authorList>
    </citation>
    <scope>NUCLEOTIDE SEQUENCE</scope>
    <source>
        <strain evidence="9">UV-8b</strain>
    </source>
</reference>
<dbReference type="OrthoDB" id="5241662at2759"/>
<evidence type="ECO:0000313" key="10">
    <source>
        <dbReference type="Proteomes" id="UP000027002"/>
    </source>
</evidence>
<feature type="transmembrane region" description="Helical" evidence="6">
    <location>
        <begin position="50"/>
        <end position="69"/>
    </location>
</feature>
<evidence type="ECO:0000256" key="6">
    <source>
        <dbReference type="SAM" id="Phobius"/>
    </source>
</evidence>
<organism evidence="8 11">
    <name type="scientific">Ustilaginoidea virens</name>
    <name type="common">Rice false smut fungus</name>
    <name type="synonym">Villosiclava virens</name>
    <dbReference type="NCBI Taxonomy" id="1159556"/>
    <lineage>
        <taxon>Eukaryota</taxon>
        <taxon>Fungi</taxon>
        <taxon>Dikarya</taxon>
        <taxon>Ascomycota</taxon>
        <taxon>Pezizomycotina</taxon>
        <taxon>Sordariomycetes</taxon>
        <taxon>Hypocreomycetidae</taxon>
        <taxon>Hypocreales</taxon>
        <taxon>Clavicipitaceae</taxon>
        <taxon>Ustilaginoidea</taxon>
    </lineage>
</organism>
<accession>A0A1B5L2E7</accession>
<evidence type="ECO:0000256" key="1">
    <source>
        <dbReference type="ARBA" id="ARBA00004141"/>
    </source>
</evidence>
<feature type="region of interest" description="Disordered" evidence="5">
    <location>
        <begin position="208"/>
        <end position="323"/>
    </location>
</feature>
<evidence type="ECO:0000313" key="8">
    <source>
        <dbReference type="EMBL" id="GAO16601.1"/>
    </source>
</evidence>
<dbReference type="Proteomes" id="UP000054053">
    <property type="component" value="Unassembled WGS sequence"/>
</dbReference>
<evidence type="ECO:0000256" key="3">
    <source>
        <dbReference type="ARBA" id="ARBA00022989"/>
    </source>
</evidence>
<feature type="compositionally biased region" description="Polar residues" evidence="5">
    <location>
        <begin position="231"/>
        <end position="242"/>
    </location>
</feature>
<sequence>MQAAAENRPDGHVLETPIWITIIRGVQFFLSLVILGLAGRLMHDLYLDEFGLSVSTAVLSWLILSYVILTEKVPSWRAAYHVVAVLVLEGFLVVMWLATFAAVAARRATFSVSVQVGACYDDGSAINSKTCTAKRALYRRDYLFKSGQAMMSAIAGLGALLWFLYIATFVWTAVMFFRGRKQGRFPIGVASSSEPLQMEPKLEQGAPMTPMMQQHQQRPAEPQPTGEYKQTAGNQEAYQQHQPRPAGQYQPAPSPYQQQAAYQAAQEPQAYHSSQYPQQHAHRGSELPGTPAAHQAYTPPPATAQPPAEDSYYPQQQQQQQQQ</sequence>
<keyword evidence="10" id="KW-1185">Reference proteome</keyword>
<dbReference type="Pfam" id="PF01284">
    <property type="entry name" value="MARVEL"/>
    <property type="match status" value="1"/>
</dbReference>
<reference evidence="11" key="2">
    <citation type="journal article" date="2016" name="Genome Announc.">
        <title>Genome sequence of Ustilaginoidea virens IPU010, a rice pathogenic fungus causing false smut.</title>
        <authorList>
            <person name="Kumagai T."/>
            <person name="Ishii T."/>
            <person name="Terai G."/>
            <person name="Umemura M."/>
            <person name="Machida M."/>
            <person name="Asai K."/>
        </authorList>
    </citation>
    <scope>NUCLEOTIDE SEQUENCE [LARGE SCALE GENOMIC DNA]</scope>
    <source>
        <strain evidence="11">IPU010</strain>
    </source>
</reference>
<evidence type="ECO:0000313" key="9">
    <source>
        <dbReference type="EMBL" id="QUC17223.1"/>
    </source>
</evidence>
<dbReference type="RefSeq" id="XP_042994896.1">
    <property type="nucleotide sequence ID" value="XM_043138962.1"/>
</dbReference>
<proteinExistence type="predicted"/>
<dbReference type="PANTHER" id="PTHR37451">
    <property type="entry name" value="MARVEL DOMAIN"/>
    <property type="match status" value="1"/>
</dbReference>
<dbReference type="Proteomes" id="UP000027002">
    <property type="component" value="Chromosome 1"/>
</dbReference>
<feature type="transmembrane region" description="Helical" evidence="6">
    <location>
        <begin position="81"/>
        <end position="105"/>
    </location>
</feature>
<feature type="compositionally biased region" description="Low complexity" evidence="5">
    <location>
        <begin position="245"/>
        <end position="271"/>
    </location>
</feature>
<feature type="transmembrane region" description="Helical" evidence="6">
    <location>
        <begin position="149"/>
        <end position="177"/>
    </location>
</feature>
<dbReference type="KEGG" id="uvi:66062242"/>
<dbReference type="EMBL" id="CP072753">
    <property type="protein sequence ID" value="QUC17223.1"/>
    <property type="molecule type" value="Genomic_DNA"/>
</dbReference>
<comment type="subcellular location">
    <subcellularLocation>
        <location evidence="1">Membrane</location>
        <topology evidence="1">Multi-pass membrane protein</topology>
    </subcellularLocation>
</comment>
<evidence type="ECO:0000259" key="7">
    <source>
        <dbReference type="Pfam" id="PF01284"/>
    </source>
</evidence>